<protein>
    <submittedName>
        <fullName evidence="1">Uncharacterized protein</fullName>
    </submittedName>
</protein>
<organism evidence="1 2">
    <name type="scientific">Linderina macrospora</name>
    <dbReference type="NCBI Taxonomy" id="4868"/>
    <lineage>
        <taxon>Eukaryota</taxon>
        <taxon>Fungi</taxon>
        <taxon>Fungi incertae sedis</taxon>
        <taxon>Zoopagomycota</taxon>
        <taxon>Kickxellomycotina</taxon>
        <taxon>Kickxellomycetes</taxon>
        <taxon>Kickxellales</taxon>
        <taxon>Kickxellaceae</taxon>
        <taxon>Linderina</taxon>
    </lineage>
</organism>
<name>A0ACC1JFQ4_9FUNG</name>
<sequence>MSLATEPISKLVERWLSQDKDPKTRAQIQALSDANDTDALEALLRHPIEFGTAGLRARMEAGYSRLNQLTVITASQGLAAYVAENVPGALERGVVVGHDHRHNSDVFARLTVRAFLDAGYRVYFYPSIGMTPEVPFAVKFLKAACGVMVTASHNPKDDNGYKVYWENGAQIKPPLDVGIATSIQQHSEPRNWVYQGVENDPKVDDVTERMMNEYFKAAEHLVADRRANAATQLRYVYTAMHGVGAPFAARILDTFGLPPYVAVPEQIAADPDFPTVSFPNPEEKGALDMAKALADTQDIGLVVANDPDADRFAAAEKQADGSWHSFTGDQLGSIFAAAVLEMARSDNVATDKLAMVNSTVSSRMLEAMAAKEGFKYADTLTGFKWMANELAALQKDGYYVGFGYEEAIGYMIHDQVLDKDGVTAMGVFIQLAARLHAQGRRVNDYLEDQYAKYGFFVSGNSYVISNDPKKTTEIFSRIRFGPATADAADVERTEFTRSADVLRYPKTIGGFPVSYIRDLTVGFEMRDVDTQNVKIAVAADQFCPTFPVDASAHMITLETRNGGRLTMRTSGTEPKLKYYLEVRSPSNDRAAAARDLEIMSTAVLEELIQATKNGLL</sequence>
<evidence type="ECO:0000313" key="2">
    <source>
        <dbReference type="Proteomes" id="UP001150603"/>
    </source>
</evidence>
<keyword evidence="2" id="KW-1185">Reference proteome</keyword>
<accession>A0ACC1JFQ4</accession>
<comment type="caution">
    <text evidence="1">The sequence shown here is derived from an EMBL/GenBank/DDBJ whole genome shotgun (WGS) entry which is preliminary data.</text>
</comment>
<evidence type="ECO:0000313" key="1">
    <source>
        <dbReference type="EMBL" id="KAJ1950221.1"/>
    </source>
</evidence>
<gene>
    <name evidence="1" type="ORF">FBU59_000780</name>
</gene>
<proteinExistence type="predicted"/>
<reference evidence="1" key="1">
    <citation type="submission" date="2022-07" db="EMBL/GenBank/DDBJ databases">
        <title>Phylogenomic reconstructions and comparative analyses of Kickxellomycotina fungi.</title>
        <authorList>
            <person name="Reynolds N.K."/>
            <person name="Stajich J.E."/>
            <person name="Barry K."/>
            <person name="Grigoriev I.V."/>
            <person name="Crous P."/>
            <person name="Smith M.E."/>
        </authorList>
    </citation>
    <scope>NUCLEOTIDE SEQUENCE</scope>
    <source>
        <strain evidence="1">NRRL 5244</strain>
    </source>
</reference>
<dbReference type="EMBL" id="JANBPW010000254">
    <property type="protein sequence ID" value="KAJ1950221.1"/>
    <property type="molecule type" value="Genomic_DNA"/>
</dbReference>
<dbReference type="Proteomes" id="UP001150603">
    <property type="component" value="Unassembled WGS sequence"/>
</dbReference>